<proteinExistence type="predicted"/>
<sequence length="159" mass="17940">MRSRDEAVPAEGKTRWPGGAPLTARSVHTLQFFFRFVLCHLAVSKPLAKASQVPCGTSSSNREWVMNEAPLTAATVRRGEWLLSRMSSDCKERAVKYLLPSARKRFQPPVCLALGPRATRNCILSFAQGRVWPGSQLRWPSLYSNYRGIYLNKLPDRSF</sequence>
<keyword evidence="3" id="KW-1185">Reference proteome</keyword>
<dbReference type="KEGG" id="drt:Dret_0362"/>
<accession>C8X039</accession>
<dbReference type="STRING" id="485915.Dret_0362"/>
<evidence type="ECO:0000313" key="2">
    <source>
        <dbReference type="EMBL" id="ACV67664.1"/>
    </source>
</evidence>
<feature type="region of interest" description="Disordered" evidence="1">
    <location>
        <begin position="1"/>
        <end position="20"/>
    </location>
</feature>
<protein>
    <submittedName>
        <fullName evidence="2">Uncharacterized protein</fullName>
    </submittedName>
</protein>
<evidence type="ECO:0000256" key="1">
    <source>
        <dbReference type="SAM" id="MobiDB-lite"/>
    </source>
</evidence>
<name>C8X039_DESRD</name>
<dbReference type="EMBL" id="CP001734">
    <property type="protein sequence ID" value="ACV67664.1"/>
    <property type="molecule type" value="Genomic_DNA"/>
</dbReference>
<organism evidence="2 3">
    <name type="scientific">Desulfohalobium retbaense (strain ATCC 49708 / DSM 5692 / JCM 16813 / HR100)</name>
    <dbReference type="NCBI Taxonomy" id="485915"/>
    <lineage>
        <taxon>Bacteria</taxon>
        <taxon>Pseudomonadati</taxon>
        <taxon>Thermodesulfobacteriota</taxon>
        <taxon>Desulfovibrionia</taxon>
        <taxon>Desulfovibrionales</taxon>
        <taxon>Desulfohalobiaceae</taxon>
        <taxon>Desulfohalobium</taxon>
    </lineage>
</organism>
<dbReference type="HOGENOM" id="CLU_1658023_0_0_7"/>
<reference evidence="2 3" key="2">
    <citation type="journal article" date="2010" name="Stand. Genomic Sci.">
        <title>Complete genome sequence of Desulfohalobium retbaense type strain (HR(100)).</title>
        <authorList>
            <person name="Spring S."/>
            <person name="Nolan M."/>
            <person name="Lapidus A."/>
            <person name="Glavina Del Rio T."/>
            <person name="Copeland A."/>
            <person name="Tice H."/>
            <person name="Cheng J.F."/>
            <person name="Lucas S."/>
            <person name="Land M."/>
            <person name="Chen F."/>
            <person name="Bruce D."/>
            <person name="Goodwin L."/>
            <person name="Pitluck S."/>
            <person name="Ivanova N."/>
            <person name="Mavromatis K."/>
            <person name="Mikhailova N."/>
            <person name="Pati A."/>
            <person name="Chen A."/>
            <person name="Palaniappan K."/>
            <person name="Hauser L."/>
            <person name="Chang Y.J."/>
            <person name="Jeffries C.D."/>
            <person name="Munk C."/>
            <person name="Kiss H."/>
            <person name="Chain P."/>
            <person name="Han C."/>
            <person name="Brettin T."/>
            <person name="Detter J.C."/>
            <person name="Schuler E."/>
            <person name="Goker M."/>
            <person name="Rohde M."/>
            <person name="Bristow J."/>
            <person name="Eisen J.A."/>
            <person name="Markowitz V."/>
            <person name="Hugenholtz P."/>
            <person name="Kyrpides N.C."/>
            <person name="Klenk H.P."/>
        </authorList>
    </citation>
    <scope>NUCLEOTIDE SEQUENCE [LARGE SCALE GENOMIC DNA]</scope>
    <source>
        <strain evidence="2 3">DSM 5692</strain>
    </source>
</reference>
<gene>
    <name evidence="2" type="ordered locus">Dret_0362</name>
</gene>
<evidence type="ECO:0000313" key="3">
    <source>
        <dbReference type="Proteomes" id="UP000001052"/>
    </source>
</evidence>
<reference evidence="3" key="1">
    <citation type="submission" date="2009-09" db="EMBL/GenBank/DDBJ databases">
        <title>The complete chromosome of Desulfohalobium retbaense DSM 5692.</title>
        <authorList>
            <consortium name="US DOE Joint Genome Institute (JGI-PGF)"/>
            <person name="Lucas S."/>
            <person name="Copeland A."/>
            <person name="Lapidus A."/>
            <person name="Glavina del Rio T."/>
            <person name="Dalin E."/>
            <person name="Tice H."/>
            <person name="Bruce D."/>
            <person name="Goodwin L."/>
            <person name="Pitluck S."/>
            <person name="Kyrpides N."/>
            <person name="Mavromatis K."/>
            <person name="Ivanova N."/>
            <person name="Mikhailova N."/>
            <person name="Munk A.C."/>
            <person name="Brettin T."/>
            <person name="Detter J.C."/>
            <person name="Han C."/>
            <person name="Tapia R."/>
            <person name="Larimer F."/>
            <person name="Land M."/>
            <person name="Hauser L."/>
            <person name="Markowitz V."/>
            <person name="Cheng J.-F."/>
            <person name="Hugenholtz P."/>
            <person name="Woyke T."/>
            <person name="Wu D."/>
            <person name="Spring S."/>
            <person name="Klenk H.-P."/>
            <person name="Eisen J.A."/>
        </authorList>
    </citation>
    <scope>NUCLEOTIDE SEQUENCE [LARGE SCALE GENOMIC DNA]</scope>
    <source>
        <strain evidence="3">DSM 5692</strain>
    </source>
</reference>
<dbReference type="Proteomes" id="UP000001052">
    <property type="component" value="Chromosome"/>
</dbReference>
<dbReference type="AlphaFoldDB" id="C8X039"/>